<reference evidence="7" key="1">
    <citation type="submission" date="2020-10" db="EMBL/GenBank/DDBJ databases">
        <authorList>
            <person name="Han B."/>
            <person name="Lu T."/>
            <person name="Zhao Q."/>
            <person name="Huang X."/>
            <person name="Zhao Y."/>
        </authorList>
    </citation>
    <scope>NUCLEOTIDE SEQUENCE</scope>
</reference>
<dbReference type="Pfam" id="PF18052">
    <property type="entry name" value="Rx_N"/>
    <property type="match status" value="1"/>
</dbReference>
<comment type="caution">
    <text evidence="7">The sequence shown here is derived from an EMBL/GenBank/DDBJ whole genome shotgun (WGS) entry which is preliminary data.</text>
</comment>
<accession>A0A811QA40</accession>
<evidence type="ECO:0000313" key="8">
    <source>
        <dbReference type="Proteomes" id="UP000604825"/>
    </source>
</evidence>
<dbReference type="GO" id="GO:0006952">
    <property type="term" value="P:defense response"/>
    <property type="evidence" value="ECO:0007669"/>
    <property type="project" value="UniProtKB-KW"/>
</dbReference>
<keyword evidence="3" id="KW-0677">Repeat</keyword>
<keyword evidence="8" id="KW-1185">Reference proteome</keyword>
<evidence type="ECO:0000256" key="5">
    <source>
        <dbReference type="ARBA" id="ARBA00022821"/>
    </source>
</evidence>
<dbReference type="EMBL" id="CAJGYO010000010">
    <property type="protein sequence ID" value="CAD6255968.1"/>
    <property type="molecule type" value="Genomic_DNA"/>
</dbReference>
<dbReference type="AlphaFoldDB" id="A0A811QA40"/>
<dbReference type="Gene3D" id="1.20.5.4130">
    <property type="match status" value="1"/>
</dbReference>
<evidence type="ECO:0000256" key="3">
    <source>
        <dbReference type="ARBA" id="ARBA00022737"/>
    </source>
</evidence>
<dbReference type="OrthoDB" id="666944at2759"/>
<protein>
    <recommendedName>
        <fullName evidence="6">Disease resistance N-terminal domain-containing protein</fullName>
    </recommendedName>
</protein>
<comment type="similarity">
    <text evidence="1">Belongs to the disease resistance NB-LRR family.</text>
</comment>
<evidence type="ECO:0000313" key="7">
    <source>
        <dbReference type="EMBL" id="CAD6255968.1"/>
    </source>
</evidence>
<evidence type="ECO:0000256" key="2">
    <source>
        <dbReference type="ARBA" id="ARBA00022614"/>
    </source>
</evidence>
<feature type="domain" description="Disease resistance N-terminal" evidence="6">
    <location>
        <begin position="13"/>
        <end position="95"/>
    </location>
</feature>
<dbReference type="InterPro" id="IPR041118">
    <property type="entry name" value="Rx_N"/>
</dbReference>
<evidence type="ECO:0000256" key="1">
    <source>
        <dbReference type="ARBA" id="ARBA00008894"/>
    </source>
</evidence>
<sequence length="107" mass="11893">MAGEVAALLASGFVSIAKDKLGSAIAEQASLLWNFGVDLEDMMVVFETISAVLEDAERRSVKEKLVQLWLKRLKDVALDISDLLEDYQDTSDQANAKIHGERRGWKI</sequence>
<dbReference type="GO" id="GO:0000166">
    <property type="term" value="F:nucleotide binding"/>
    <property type="evidence" value="ECO:0007669"/>
    <property type="project" value="UniProtKB-KW"/>
</dbReference>
<name>A0A811QA40_9POAL</name>
<keyword evidence="4" id="KW-0547">Nucleotide-binding</keyword>
<organism evidence="7 8">
    <name type="scientific">Miscanthus lutarioriparius</name>
    <dbReference type="NCBI Taxonomy" id="422564"/>
    <lineage>
        <taxon>Eukaryota</taxon>
        <taxon>Viridiplantae</taxon>
        <taxon>Streptophyta</taxon>
        <taxon>Embryophyta</taxon>
        <taxon>Tracheophyta</taxon>
        <taxon>Spermatophyta</taxon>
        <taxon>Magnoliopsida</taxon>
        <taxon>Liliopsida</taxon>
        <taxon>Poales</taxon>
        <taxon>Poaceae</taxon>
        <taxon>PACMAD clade</taxon>
        <taxon>Panicoideae</taxon>
        <taxon>Andropogonodae</taxon>
        <taxon>Andropogoneae</taxon>
        <taxon>Saccharinae</taxon>
        <taxon>Miscanthus</taxon>
    </lineage>
</organism>
<keyword evidence="5" id="KW-0611">Plant defense</keyword>
<gene>
    <name evidence="7" type="ORF">NCGR_LOCUS39495</name>
</gene>
<evidence type="ECO:0000259" key="6">
    <source>
        <dbReference type="Pfam" id="PF18052"/>
    </source>
</evidence>
<proteinExistence type="inferred from homology"/>
<dbReference type="Proteomes" id="UP000604825">
    <property type="component" value="Unassembled WGS sequence"/>
</dbReference>
<keyword evidence="2" id="KW-0433">Leucine-rich repeat</keyword>
<evidence type="ECO:0000256" key="4">
    <source>
        <dbReference type="ARBA" id="ARBA00022741"/>
    </source>
</evidence>